<organism evidence="1 2">
    <name type="scientific">Mycolicibacterium fortuitum subsp. acetamidolyticum</name>
    <dbReference type="NCBI Taxonomy" id="144550"/>
    <lineage>
        <taxon>Bacteria</taxon>
        <taxon>Bacillati</taxon>
        <taxon>Actinomycetota</taxon>
        <taxon>Actinomycetes</taxon>
        <taxon>Mycobacteriales</taxon>
        <taxon>Mycobacteriaceae</taxon>
        <taxon>Mycolicibacterium</taxon>
    </lineage>
</organism>
<evidence type="ECO:0008006" key="3">
    <source>
        <dbReference type="Google" id="ProtNLM"/>
    </source>
</evidence>
<evidence type="ECO:0000313" key="1">
    <source>
        <dbReference type="EMBL" id="GAT05470.1"/>
    </source>
</evidence>
<proteinExistence type="predicted"/>
<comment type="caution">
    <text evidence="1">The sequence shown here is derived from an EMBL/GenBank/DDBJ whole genome shotgun (WGS) entry which is preliminary data.</text>
</comment>
<name>A0A124E587_MYCFO</name>
<reference evidence="2" key="2">
    <citation type="submission" date="2016-02" db="EMBL/GenBank/DDBJ databases">
        <title>Draft genome sequence of five rapidly growing Mycobacterium species.</title>
        <authorList>
            <person name="Katahira K."/>
            <person name="Gotou Y."/>
            <person name="Iida K."/>
            <person name="Ogura Y."/>
            <person name="Hayashi T."/>
        </authorList>
    </citation>
    <scope>NUCLEOTIDE SEQUENCE [LARGE SCALE GENOMIC DNA]</scope>
    <source>
        <strain evidence="2">JCM6368</strain>
    </source>
</reference>
<dbReference type="AlphaFoldDB" id="A0A124E587"/>
<gene>
    <name evidence="1" type="ORF">RMCFA_5581</name>
</gene>
<dbReference type="Proteomes" id="UP000069705">
    <property type="component" value="Unassembled WGS sequence"/>
</dbReference>
<reference evidence="1 2" key="1">
    <citation type="journal article" date="2016" name="Genome Announc.">
        <title>Draft Genome Sequences of Five Rapidly Growing Mycobacterium Species, M. thermoresistibile, M. fortuitum subsp. acetamidolyticum, M. canariasense, M. brisbanense, and M. novocastrense.</title>
        <authorList>
            <person name="Katahira K."/>
            <person name="Ogura Y."/>
            <person name="Gotoh Y."/>
            <person name="Hayashi T."/>
        </authorList>
    </citation>
    <scope>NUCLEOTIDE SEQUENCE [LARGE SCALE GENOMIC DNA]</scope>
    <source>
        <strain evidence="1 2">JCM6368</strain>
    </source>
</reference>
<sequence length="199" mass="21094">MTTVLCFGGRPVPRALAAIPRADITEPADVDAATVGVSRAVVLGTEADLATVLTRLLRADRLAVEVAHLPGSRGARRALRAGAQRVPLIRDETGTVLVRRALWRPAPEGRLLEGEGIVDDTVLFDGAVAGVAVEPTHTMPGLRARVLGSGWRSGPWVSGRAAQLGTPAAVVVRDGVAAPRPVRRSTFYRHIEGWLRVTV</sequence>
<evidence type="ECO:0000313" key="2">
    <source>
        <dbReference type="Proteomes" id="UP000069705"/>
    </source>
</evidence>
<accession>A0A124E587</accession>
<dbReference type="EMBL" id="BCSZ01000061">
    <property type="protein sequence ID" value="GAT05470.1"/>
    <property type="molecule type" value="Genomic_DNA"/>
</dbReference>
<protein>
    <recommendedName>
        <fullName evidence="3">Peptidase M50</fullName>
    </recommendedName>
</protein>